<feature type="DNA-binding region" description="H-T-H motif" evidence="4">
    <location>
        <begin position="54"/>
        <end position="73"/>
    </location>
</feature>
<comment type="caution">
    <text evidence="7">The sequence shown here is derived from an EMBL/GenBank/DDBJ whole genome shotgun (WGS) entry which is preliminary data.</text>
</comment>
<organism evidence="7 8">
    <name type="scientific">Streptomyces fragilis</name>
    <dbReference type="NCBI Taxonomy" id="67301"/>
    <lineage>
        <taxon>Bacteria</taxon>
        <taxon>Bacillati</taxon>
        <taxon>Actinomycetota</taxon>
        <taxon>Actinomycetes</taxon>
        <taxon>Kitasatosporales</taxon>
        <taxon>Streptomycetaceae</taxon>
        <taxon>Streptomyces</taxon>
    </lineage>
</organism>
<evidence type="ECO:0000256" key="2">
    <source>
        <dbReference type="ARBA" id="ARBA00023125"/>
    </source>
</evidence>
<sequence length="217" mass="23248">MDHRAPAATPSALRTASRRTGRPPLTERRKAATRLDISRQAVRLFAAQGVAGTSADEIAAAAGLSTRTLWRYFPSKEECVRPLLLTGLEDIIERLRAWPPGATLTEALGLDDDEASERDRDSAEVAQLVRLTAGEPGLRAVWLQIHSEAADGFAAILAEREGRDAADLAVRVRAGTLNVALRIAVEEWARRADAPGAPPLREVMRAALGHAATALPG</sequence>
<proteinExistence type="predicted"/>
<evidence type="ECO:0000256" key="1">
    <source>
        <dbReference type="ARBA" id="ARBA00023015"/>
    </source>
</evidence>
<accession>A0ABV2YPH1</accession>
<keyword evidence="1" id="KW-0805">Transcription regulation</keyword>
<evidence type="ECO:0000256" key="5">
    <source>
        <dbReference type="SAM" id="MobiDB-lite"/>
    </source>
</evidence>
<evidence type="ECO:0000256" key="3">
    <source>
        <dbReference type="ARBA" id="ARBA00023163"/>
    </source>
</evidence>
<dbReference type="EMBL" id="JBEZUR010000063">
    <property type="protein sequence ID" value="MEU3557618.1"/>
    <property type="molecule type" value="Genomic_DNA"/>
</dbReference>
<feature type="domain" description="HTH tetR-type" evidence="6">
    <location>
        <begin position="31"/>
        <end position="91"/>
    </location>
</feature>
<evidence type="ECO:0000313" key="7">
    <source>
        <dbReference type="EMBL" id="MEU3557618.1"/>
    </source>
</evidence>
<dbReference type="InterPro" id="IPR050109">
    <property type="entry name" value="HTH-type_TetR-like_transc_reg"/>
</dbReference>
<name>A0ABV2YPH1_9ACTN</name>
<dbReference type="Pfam" id="PF17754">
    <property type="entry name" value="TetR_C_14"/>
    <property type="match status" value="1"/>
</dbReference>
<reference evidence="7 8" key="1">
    <citation type="submission" date="2024-06" db="EMBL/GenBank/DDBJ databases">
        <title>The Natural Products Discovery Center: Release of the First 8490 Sequenced Strains for Exploring Actinobacteria Biosynthetic Diversity.</title>
        <authorList>
            <person name="Kalkreuter E."/>
            <person name="Kautsar S.A."/>
            <person name="Yang D."/>
            <person name="Bader C.D."/>
            <person name="Teijaro C.N."/>
            <person name="Fluegel L."/>
            <person name="Davis C.M."/>
            <person name="Simpson J.R."/>
            <person name="Lauterbach L."/>
            <person name="Steele A.D."/>
            <person name="Gui C."/>
            <person name="Meng S."/>
            <person name="Li G."/>
            <person name="Viehrig K."/>
            <person name="Ye F."/>
            <person name="Su P."/>
            <person name="Kiefer A.F."/>
            <person name="Nichols A."/>
            <person name="Cepeda A.J."/>
            <person name="Yan W."/>
            <person name="Fan B."/>
            <person name="Jiang Y."/>
            <person name="Adhikari A."/>
            <person name="Zheng C.-J."/>
            <person name="Schuster L."/>
            <person name="Cowan T.M."/>
            <person name="Smanski M.J."/>
            <person name="Chevrette M.G."/>
            <person name="De Carvalho L.P.S."/>
            <person name="Shen B."/>
        </authorList>
    </citation>
    <scope>NUCLEOTIDE SEQUENCE [LARGE SCALE GENOMIC DNA]</scope>
    <source>
        <strain evidence="7 8">NPDC038104</strain>
    </source>
</reference>
<dbReference type="InterPro" id="IPR041347">
    <property type="entry name" value="MftR_C"/>
</dbReference>
<dbReference type="InterPro" id="IPR001647">
    <property type="entry name" value="HTH_TetR"/>
</dbReference>
<feature type="region of interest" description="Disordered" evidence="5">
    <location>
        <begin position="1"/>
        <end position="30"/>
    </location>
</feature>
<dbReference type="Gene3D" id="1.10.357.10">
    <property type="entry name" value="Tetracycline Repressor, domain 2"/>
    <property type="match status" value="1"/>
</dbReference>
<dbReference type="Proteomes" id="UP001550850">
    <property type="component" value="Unassembled WGS sequence"/>
</dbReference>
<evidence type="ECO:0000256" key="4">
    <source>
        <dbReference type="PROSITE-ProRule" id="PRU00335"/>
    </source>
</evidence>
<dbReference type="PROSITE" id="PS50977">
    <property type="entry name" value="HTH_TETR_2"/>
    <property type="match status" value="1"/>
</dbReference>
<dbReference type="PANTHER" id="PTHR30055">
    <property type="entry name" value="HTH-TYPE TRANSCRIPTIONAL REGULATOR RUTR"/>
    <property type="match status" value="1"/>
</dbReference>
<keyword evidence="2 4" id="KW-0238">DNA-binding</keyword>
<dbReference type="RefSeq" id="WP_108953272.1">
    <property type="nucleotide sequence ID" value="NZ_BEVZ01000002.1"/>
</dbReference>
<keyword evidence="8" id="KW-1185">Reference proteome</keyword>
<dbReference type="PANTHER" id="PTHR30055:SF238">
    <property type="entry name" value="MYCOFACTOCIN BIOSYNTHESIS TRANSCRIPTIONAL REGULATOR MFTR-RELATED"/>
    <property type="match status" value="1"/>
</dbReference>
<evidence type="ECO:0000259" key="6">
    <source>
        <dbReference type="PROSITE" id="PS50977"/>
    </source>
</evidence>
<gene>
    <name evidence="7" type="ORF">AB0E65_25920</name>
</gene>
<dbReference type="InterPro" id="IPR009057">
    <property type="entry name" value="Homeodomain-like_sf"/>
</dbReference>
<keyword evidence="3" id="KW-0804">Transcription</keyword>
<evidence type="ECO:0000313" key="8">
    <source>
        <dbReference type="Proteomes" id="UP001550850"/>
    </source>
</evidence>
<dbReference type="SUPFAM" id="SSF46689">
    <property type="entry name" value="Homeodomain-like"/>
    <property type="match status" value="1"/>
</dbReference>
<dbReference type="PRINTS" id="PR00455">
    <property type="entry name" value="HTHTETR"/>
</dbReference>
<dbReference type="Pfam" id="PF00440">
    <property type="entry name" value="TetR_N"/>
    <property type="match status" value="1"/>
</dbReference>
<protein>
    <submittedName>
        <fullName evidence="7">TetR family transcriptional regulator</fullName>
    </submittedName>
</protein>